<accession>Q2LVQ6</accession>
<evidence type="ECO:0000313" key="2">
    <source>
        <dbReference type="Proteomes" id="UP000001933"/>
    </source>
</evidence>
<reference evidence="1 2" key="1">
    <citation type="journal article" date="2007" name="Proc. Natl. Acad. Sci. U.S.A.">
        <title>The genome of Syntrophus aciditrophicus: life at the thermodynamic limit of microbial growth.</title>
        <authorList>
            <person name="McInerney M.J."/>
            <person name="Rohlin L."/>
            <person name="Mouttaki H."/>
            <person name="Kim U."/>
            <person name="Krupp R.S."/>
            <person name="Rios-Hernandez L."/>
            <person name="Sieber J."/>
            <person name="Struchtemeyer C.G."/>
            <person name="Bhattacharyya A."/>
            <person name="Campbell J.W."/>
            <person name="Gunsalus R.P."/>
        </authorList>
    </citation>
    <scope>NUCLEOTIDE SEQUENCE [LARGE SCALE GENOMIC DNA]</scope>
    <source>
        <strain evidence="1 2">SB</strain>
    </source>
</reference>
<organism evidence="1 2">
    <name type="scientific">Syntrophus aciditrophicus (strain SB)</name>
    <dbReference type="NCBI Taxonomy" id="56780"/>
    <lineage>
        <taxon>Bacteria</taxon>
        <taxon>Pseudomonadati</taxon>
        <taxon>Thermodesulfobacteriota</taxon>
        <taxon>Syntrophia</taxon>
        <taxon>Syntrophales</taxon>
        <taxon>Syntrophaceae</taxon>
        <taxon>Syntrophus</taxon>
    </lineage>
</organism>
<name>Q2LVQ6_SYNAS</name>
<dbReference type="AlphaFoldDB" id="Q2LVQ6"/>
<protein>
    <submittedName>
        <fullName evidence="1">Hypothetical cytosolic protein</fullName>
    </submittedName>
</protein>
<dbReference type="OrthoDB" id="1550863at2"/>
<dbReference type="RefSeq" id="WP_011418184.1">
    <property type="nucleotide sequence ID" value="NC_007759.1"/>
</dbReference>
<dbReference type="EMBL" id="CP000252">
    <property type="protein sequence ID" value="ABC78164.1"/>
    <property type="molecule type" value="Genomic_DNA"/>
</dbReference>
<sequence>MGTYVMLTRLSPEAVARPQSLTELNEQVESRIKKECPEVKWIANYAVLGGVDYIDFFEAPDADSATKVALIVRSFGHATTETWIATPWDRFVNLVSTIKT</sequence>
<dbReference type="InterPro" id="IPR014845">
    <property type="entry name" value="GYD/TTHA1554"/>
</dbReference>
<dbReference type="Pfam" id="PF08734">
    <property type="entry name" value="GYD"/>
    <property type="match status" value="1"/>
</dbReference>
<keyword evidence="2" id="KW-1185">Reference proteome</keyword>
<evidence type="ECO:0000313" key="1">
    <source>
        <dbReference type="EMBL" id="ABC78164.1"/>
    </source>
</evidence>
<proteinExistence type="predicted"/>
<dbReference type="Proteomes" id="UP000001933">
    <property type="component" value="Chromosome"/>
</dbReference>
<dbReference type="KEGG" id="sat:SYN_00807"/>
<dbReference type="eggNOG" id="COG4274">
    <property type="taxonomic scope" value="Bacteria"/>
</dbReference>
<dbReference type="HOGENOM" id="CLU_155227_2_1_7"/>
<gene>
    <name evidence="1" type="ORF">SYN_00807</name>
</gene>
<dbReference type="InParanoid" id="Q2LVQ6"/>